<dbReference type="Pfam" id="PF00404">
    <property type="entry name" value="Dockerin_1"/>
    <property type="match status" value="1"/>
</dbReference>
<keyword evidence="3" id="KW-0732">Signal</keyword>
<dbReference type="Gene3D" id="1.10.1330.10">
    <property type="entry name" value="Dockerin domain"/>
    <property type="match status" value="1"/>
</dbReference>
<dbReference type="GO" id="GO:0007156">
    <property type="term" value="P:homophilic cell adhesion via plasma membrane adhesion molecules"/>
    <property type="evidence" value="ECO:0007669"/>
    <property type="project" value="InterPro"/>
</dbReference>
<dbReference type="InterPro" id="IPR036439">
    <property type="entry name" value="Dockerin_dom_sf"/>
</dbReference>
<dbReference type="Gene3D" id="2.60.40.60">
    <property type="entry name" value="Cadherins"/>
    <property type="match status" value="5"/>
</dbReference>
<dbReference type="InterPro" id="IPR006644">
    <property type="entry name" value="Cadg"/>
</dbReference>
<dbReference type="InterPro" id="IPR045474">
    <property type="entry name" value="GEVED"/>
</dbReference>
<feature type="domain" description="Cadherin" evidence="6">
    <location>
        <begin position="1204"/>
        <end position="1302"/>
    </location>
</feature>
<comment type="caution">
    <text evidence="7">The sequence shown here is derived from an EMBL/GenBank/DDBJ whole genome shotgun (WGS) entry which is preliminary data.</text>
</comment>
<evidence type="ECO:0000256" key="2">
    <source>
        <dbReference type="ARBA" id="ARBA00022692"/>
    </source>
</evidence>
<keyword evidence="4" id="KW-1133">Transmembrane helix</keyword>
<evidence type="ECO:0000256" key="1">
    <source>
        <dbReference type="ARBA" id="ARBA00004167"/>
    </source>
</evidence>
<evidence type="ECO:0000256" key="5">
    <source>
        <dbReference type="ARBA" id="ARBA00023180"/>
    </source>
</evidence>
<dbReference type="GO" id="GO:0005509">
    <property type="term" value="F:calcium ion binding"/>
    <property type="evidence" value="ECO:0007669"/>
    <property type="project" value="InterPro"/>
</dbReference>
<dbReference type="PANTHER" id="PTHR24028:SF328">
    <property type="entry name" value="CADHERIN-3"/>
    <property type="match status" value="1"/>
</dbReference>
<sequence length="1912" mass="201993">MLRWMGVENLESRQMLAADFGDAPLPYPVTLADGGPQHQAVGPMLGATRTMEADGTTLLTANGDDGDDGVQFNELRVGQQDAMIVVDVQDAPAGAFVDAWIDFNGDGTWAGHNEHVLKNVAVVDGANQLLIDVPADANSGDTFARVRLSTVGNHSTTSTAIDGEVEDYVVSVLPPTATNAGFIDHSISAVTVGGGQYYFGAITSGDFDNDGDVDVVVSLDNGSAQDVNLAWFENQNGGESFVQRDIDANLPLLQEVIAVDVDSDGDLDLVAAIEGDDEVAWYENDGTGGFTRQTVAAGISAPIGVAAGDIDNDGDVDLFSVNHYSGNLRIHENTGNGQFNTSIISTPLTLARHVEVADMDRDGDLDIITFEQNPRRTTIHQNFGQGQFATQIFEEGEMAGAVRDLDADGDIDIVTRTRSIIGEIINQGNGTYTNTLNDIGFSLYGWATEVLAVDIDGDNVPEILTPVSTTPGHPLVDTRFTIYERTTNGLAESSQINGIGFVATAADIDGDGDLDLFGADPNGMLVWQENVTVNVLPTIAPIEDVNLVFNSAEETIELVGISPGINETQALRVSAASSDPAVIADPVVVYSDGDSVAQLSLTPQAGQRGIATITVTLEDPGFDGDFATISDNGIRTESFNVTVSSFGPNLSQTGDYPTVISELLVDPLFGANVLDTHQLLEFRGAPDTQLSDNTYFVVVDEQNFSRGEIREVFDLSGLSFGSNGYLVLTQEGSTHVVAAEANHIQSTAVGFTGLPDSRYSSLDTDGHIGDVLVGANGYFLIESDVPPTVGADIDTDDDGLAEIGGVRADWRILDSVSLHPFVAAGDQGYGQILISEPSTGNDPNLRTVEPGVSIVTVDGGGYVARLGESVGSEPEAWISGTAVNIDTDRSGPLLELYGFGPELPLPYRLLERPLDNFGEANFFGGVRGTMQLLPALGDIDPNQPTPDPVPLVGVQVLADENGNGVRDVFVRNADPNVITDPIAATLPTFPDIPLTHAFPGLTLSTADDLNKPYDFEVRGVREGQNVFQQQNFIYSHAGVNFFNESRKLRADFDHPVSEVSIDVIGSGSGTTPAYGRLEIYDKNDNLLGVTISPPLLRTTRTTLSLASTQDDIAYAVAYSDESLNPSSPFGKFDSLTYRQSEVVAFTDETGRYEIANLSPGQYEIVVNGVTDLSLLGIQSQPVQIDKYEHFVIGSSLRPNTAPVMDAEFAFSVNENAVVGTAIGMIVASDPDSQNLVFSIEGENEFGLVIDSQTGELSVGPSSSLNFEAVNAFTLNVAATDGFAARTAVVTVDVLDRNEAPIVSSSDFRIAEGTAGGTVIGEVDAIDPDFSLGQTLTYSIIGGRDAGDFVIDPTSGLVSLSDSITADFETRRELRFIVRVSDNASPSLSTDVEQIVTVIDQNDPPQFVTTQIDVAENSQGVIGTVVATDADAGQTLTYQLTNAGSSPFSISSSGVVSIRSGFTLDFETQSTYALSVVVLDNGTPAIAENATITVNVTDVNEPPALEQESVEIAEDAAVGSVVTVLATQDPEGGQANYVITLLESDDSAEFDFNSDTNEVTVAAGANLDYETDASKSLRFRISDSEGIEPSNEVVLTIAIRDANDAPTIRANRLVVSELAVAGTPVGRVSVSDPDSGDVLSVEISGGRDADLFVLDSDTQMLAVAAGASFDAESSSGPLLVEVTVTDEDGLSATATIEILVNDVNEPPVITQTPPASTSMQSGELFSFTLPPDAVVDPESSSVELAVFAQSGELPEWLDFDPATGVLIGLATPQSVGSYQLILRAFEKGPLSLRSDYSFAINVEAGELPLTNKRDPLDVDANGRIAAIDALRVVNYITRFGRSLPISTQQAFNGFVDTSGDGSVTALDALLIINALSSQSSEGEQWLPGQIGDDDSDLVADQALAAYLSESSLF</sequence>
<dbReference type="Gene3D" id="2.130.10.130">
    <property type="entry name" value="Integrin alpha, N-terminal"/>
    <property type="match status" value="1"/>
</dbReference>
<evidence type="ECO:0000259" key="6">
    <source>
        <dbReference type="PROSITE" id="PS50268"/>
    </source>
</evidence>
<dbReference type="GO" id="GO:0004553">
    <property type="term" value="F:hydrolase activity, hydrolyzing O-glycosyl compounds"/>
    <property type="evidence" value="ECO:0007669"/>
    <property type="project" value="InterPro"/>
</dbReference>
<dbReference type="Pfam" id="PF20009">
    <property type="entry name" value="GEVED"/>
    <property type="match status" value="1"/>
</dbReference>
<keyword evidence="8" id="KW-1185">Reference proteome</keyword>
<feature type="domain" description="Cadherin" evidence="6">
    <location>
        <begin position="1503"/>
        <end position="1607"/>
    </location>
</feature>
<dbReference type="SUPFAM" id="SSF69318">
    <property type="entry name" value="Integrin alpha N-terminal domain"/>
    <property type="match status" value="2"/>
</dbReference>
<evidence type="ECO:0000313" key="8">
    <source>
        <dbReference type="Proteomes" id="UP000316598"/>
    </source>
</evidence>
<proteinExistence type="predicted"/>
<protein>
    <submittedName>
        <fullName evidence="7">Cadherin domain protein</fullName>
    </submittedName>
</protein>
<dbReference type="InterPro" id="IPR013783">
    <property type="entry name" value="Ig-like_fold"/>
</dbReference>
<keyword evidence="2" id="KW-0812">Transmembrane</keyword>
<dbReference type="Pfam" id="PF00028">
    <property type="entry name" value="Cadherin"/>
    <property type="match status" value="3"/>
</dbReference>
<organism evidence="7 8">
    <name type="scientific">Rubripirellula amarantea</name>
    <dbReference type="NCBI Taxonomy" id="2527999"/>
    <lineage>
        <taxon>Bacteria</taxon>
        <taxon>Pseudomonadati</taxon>
        <taxon>Planctomycetota</taxon>
        <taxon>Planctomycetia</taxon>
        <taxon>Pirellulales</taxon>
        <taxon>Pirellulaceae</taxon>
        <taxon>Rubripirellula</taxon>
    </lineage>
</organism>
<feature type="domain" description="Cadherin" evidence="6">
    <location>
        <begin position="1301"/>
        <end position="1406"/>
    </location>
</feature>
<dbReference type="InterPro" id="IPR013517">
    <property type="entry name" value="FG-GAP"/>
</dbReference>
<evidence type="ECO:0000313" key="7">
    <source>
        <dbReference type="EMBL" id="TWT53878.1"/>
    </source>
</evidence>
<evidence type="ECO:0000256" key="4">
    <source>
        <dbReference type="ARBA" id="ARBA00022989"/>
    </source>
</evidence>
<dbReference type="GO" id="GO:0000272">
    <property type="term" value="P:polysaccharide catabolic process"/>
    <property type="evidence" value="ECO:0007669"/>
    <property type="project" value="InterPro"/>
</dbReference>
<dbReference type="InterPro" id="IPR028994">
    <property type="entry name" value="Integrin_alpha_N"/>
</dbReference>
<dbReference type="Pfam" id="PF05345">
    <property type="entry name" value="He_PIG"/>
    <property type="match status" value="1"/>
</dbReference>
<feature type="domain" description="Cadherin" evidence="6">
    <location>
        <begin position="1405"/>
        <end position="1504"/>
    </location>
</feature>
<dbReference type="InterPro" id="IPR050174">
    <property type="entry name" value="Protocadherin/Cadherin-CA"/>
</dbReference>
<gene>
    <name evidence="7" type="ORF">Pla22_15120</name>
</gene>
<dbReference type="SMART" id="SM00112">
    <property type="entry name" value="CA"/>
    <property type="match status" value="5"/>
</dbReference>
<dbReference type="Pfam" id="PF13517">
    <property type="entry name" value="FG-GAP_3"/>
    <property type="match status" value="3"/>
</dbReference>
<dbReference type="PROSITE" id="PS50268">
    <property type="entry name" value="CADHERIN_2"/>
    <property type="match status" value="5"/>
</dbReference>
<name>A0A5C5WTK0_9BACT</name>
<feature type="domain" description="Cadherin" evidence="6">
    <location>
        <begin position="1606"/>
        <end position="1708"/>
    </location>
</feature>
<dbReference type="PRINTS" id="PR00205">
    <property type="entry name" value="CADHERIN"/>
</dbReference>
<dbReference type="SMART" id="SM00736">
    <property type="entry name" value="CADG"/>
    <property type="match status" value="3"/>
</dbReference>
<dbReference type="EMBL" id="SJPI01000001">
    <property type="protein sequence ID" value="TWT53878.1"/>
    <property type="molecule type" value="Genomic_DNA"/>
</dbReference>
<evidence type="ECO:0000256" key="3">
    <source>
        <dbReference type="ARBA" id="ARBA00022729"/>
    </source>
</evidence>
<keyword evidence="4" id="KW-0472">Membrane</keyword>
<dbReference type="GO" id="GO:0005886">
    <property type="term" value="C:plasma membrane"/>
    <property type="evidence" value="ECO:0007669"/>
    <property type="project" value="TreeGrafter"/>
</dbReference>
<dbReference type="Proteomes" id="UP000316598">
    <property type="component" value="Unassembled WGS sequence"/>
</dbReference>
<dbReference type="Gene3D" id="2.60.40.10">
    <property type="entry name" value="Immunoglobulins"/>
    <property type="match status" value="1"/>
</dbReference>
<reference evidence="7 8" key="1">
    <citation type="submission" date="2019-02" db="EMBL/GenBank/DDBJ databases">
        <title>Deep-cultivation of Planctomycetes and their phenomic and genomic characterization uncovers novel biology.</title>
        <authorList>
            <person name="Wiegand S."/>
            <person name="Jogler M."/>
            <person name="Boedeker C."/>
            <person name="Pinto D."/>
            <person name="Vollmers J."/>
            <person name="Rivas-Marin E."/>
            <person name="Kohn T."/>
            <person name="Peeters S.H."/>
            <person name="Heuer A."/>
            <person name="Rast P."/>
            <person name="Oberbeckmann S."/>
            <person name="Bunk B."/>
            <person name="Jeske O."/>
            <person name="Meyerdierks A."/>
            <person name="Storesund J.E."/>
            <person name="Kallscheuer N."/>
            <person name="Luecker S."/>
            <person name="Lage O.M."/>
            <person name="Pohl T."/>
            <person name="Merkel B.J."/>
            <person name="Hornburger P."/>
            <person name="Mueller R.-W."/>
            <person name="Bruemmer F."/>
            <person name="Labrenz M."/>
            <person name="Spormann A.M."/>
            <person name="Op Den Camp H."/>
            <person name="Overmann J."/>
            <person name="Amann R."/>
            <person name="Jetten M.S.M."/>
            <person name="Mascher T."/>
            <person name="Medema M.H."/>
            <person name="Devos D.P."/>
            <person name="Kaster A.-K."/>
            <person name="Ovreas L."/>
            <person name="Rohde M."/>
            <person name="Galperin M.Y."/>
            <person name="Jogler C."/>
        </authorList>
    </citation>
    <scope>NUCLEOTIDE SEQUENCE [LARGE SCALE GENOMIC DNA]</scope>
    <source>
        <strain evidence="7 8">Pla22</strain>
    </source>
</reference>
<keyword evidence="5" id="KW-0325">Glycoprotein</keyword>
<dbReference type="InterPro" id="IPR002105">
    <property type="entry name" value="Dockerin_1_rpt"/>
</dbReference>
<comment type="subcellular location">
    <subcellularLocation>
        <location evidence="1">Membrane</location>
        <topology evidence="1">Single-pass membrane protein</topology>
    </subcellularLocation>
</comment>
<dbReference type="SUPFAM" id="SSF49313">
    <property type="entry name" value="Cadherin-like"/>
    <property type="match status" value="6"/>
</dbReference>
<dbReference type="InterPro" id="IPR015919">
    <property type="entry name" value="Cadherin-like_sf"/>
</dbReference>
<dbReference type="PANTHER" id="PTHR24028">
    <property type="entry name" value="CADHERIN-87A"/>
    <property type="match status" value="1"/>
</dbReference>
<accession>A0A5C5WTK0</accession>
<dbReference type="CDD" id="cd11304">
    <property type="entry name" value="Cadherin_repeat"/>
    <property type="match status" value="5"/>
</dbReference>
<dbReference type="InterPro" id="IPR002126">
    <property type="entry name" value="Cadherin-like_dom"/>
</dbReference>